<dbReference type="PANTHER" id="PTHR13610:SF11">
    <property type="entry name" value="METHYLTRANSFERASE DOMAIN-CONTAINING PROTEIN"/>
    <property type="match status" value="1"/>
</dbReference>
<dbReference type="InterPro" id="IPR026170">
    <property type="entry name" value="FAM173A/B"/>
</dbReference>
<protein>
    <recommendedName>
        <fullName evidence="5">DOT1 domain-containing protein</fullName>
    </recommendedName>
</protein>
<evidence type="ECO:0000256" key="4">
    <source>
        <dbReference type="SAM" id="Phobius"/>
    </source>
</evidence>
<sequence length="181" mass="21121">MVQLVYLIVLQLILIYLILVMIYLFTSFMSAIFSVPYVGTQKKLLDHIFKPVHIRSKDIFYDLGSGDGRIVFYIKKTHDAQTYGVEFNPFLYVFSQIINKGLYHSKAHFIYSKVQVVDLSHANIIYVFLLPKLLKLLAPKIMAECKRGTVVVSHGFKIESFEKLLYKEAKGKQFNTYYYRL</sequence>
<keyword evidence="4" id="KW-0812">Transmembrane</keyword>
<keyword evidence="4" id="KW-0472">Membrane</keyword>
<dbReference type="Gene3D" id="3.40.50.150">
    <property type="entry name" value="Vaccinia Virus protein VP39"/>
    <property type="match status" value="1"/>
</dbReference>
<dbReference type="PANTHER" id="PTHR13610">
    <property type="entry name" value="METHYLTRANSFERASE DOMAIN-CONTAINING PROTEIN"/>
    <property type="match status" value="1"/>
</dbReference>
<proteinExistence type="predicted"/>
<keyword evidence="1" id="KW-0489">Methyltransferase</keyword>
<dbReference type="SUPFAM" id="SSF53335">
    <property type="entry name" value="S-adenosyl-L-methionine-dependent methyltransferases"/>
    <property type="match status" value="1"/>
</dbReference>
<name>A0A1F7GV33_9BACT</name>
<dbReference type="Proteomes" id="UP000177159">
    <property type="component" value="Unassembled WGS sequence"/>
</dbReference>
<reference evidence="6 7" key="1">
    <citation type="journal article" date="2016" name="Nat. Commun.">
        <title>Thousands of microbial genomes shed light on interconnected biogeochemical processes in an aquifer system.</title>
        <authorList>
            <person name="Anantharaman K."/>
            <person name="Brown C.T."/>
            <person name="Hug L.A."/>
            <person name="Sharon I."/>
            <person name="Castelle C.J."/>
            <person name="Probst A.J."/>
            <person name="Thomas B.C."/>
            <person name="Singh A."/>
            <person name="Wilkins M.J."/>
            <person name="Karaoz U."/>
            <person name="Brodie E.L."/>
            <person name="Williams K.H."/>
            <person name="Hubbard S.S."/>
            <person name="Banfield J.F."/>
        </authorList>
    </citation>
    <scope>NUCLEOTIDE SEQUENCE [LARGE SCALE GENOMIC DNA]</scope>
</reference>
<dbReference type="GO" id="GO:0031151">
    <property type="term" value="F:histone H3K79 methyltransferase activity"/>
    <property type="evidence" value="ECO:0007669"/>
    <property type="project" value="InterPro"/>
</dbReference>
<feature type="domain" description="DOT1" evidence="5">
    <location>
        <begin position="37"/>
        <end position="95"/>
    </location>
</feature>
<evidence type="ECO:0000313" key="7">
    <source>
        <dbReference type="Proteomes" id="UP000177159"/>
    </source>
</evidence>
<evidence type="ECO:0000256" key="1">
    <source>
        <dbReference type="ARBA" id="ARBA00022603"/>
    </source>
</evidence>
<dbReference type="AlphaFoldDB" id="A0A1F7GV33"/>
<keyword evidence="4" id="KW-1133">Transmembrane helix</keyword>
<dbReference type="GO" id="GO:0032259">
    <property type="term" value="P:methylation"/>
    <property type="evidence" value="ECO:0007669"/>
    <property type="project" value="UniProtKB-KW"/>
</dbReference>
<evidence type="ECO:0000313" key="6">
    <source>
        <dbReference type="EMBL" id="OGK22899.1"/>
    </source>
</evidence>
<evidence type="ECO:0000259" key="5">
    <source>
        <dbReference type="Pfam" id="PF08123"/>
    </source>
</evidence>
<keyword evidence="3" id="KW-0949">S-adenosyl-L-methionine</keyword>
<evidence type="ECO:0000256" key="2">
    <source>
        <dbReference type="ARBA" id="ARBA00022679"/>
    </source>
</evidence>
<dbReference type="Pfam" id="PF08123">
    <property type="entry name" value="DOT1"/>
    <property type="match status" value="1"/>
</dbReference>
<dbReference type="InterPro" id="IPR029063">
    <property type="entry name" value="SAM-dependent_MTases_sf"/>
</dbReference>
<comment type="caution">
    <text evidence="6">The sequence shown here is derived from an EMBL/GenBank/DDBJ whole genome shotgun (WGS) entry which is preliminary data.</text>
</comment>
<accession>A0A1F7GV33</accession>
<evidence type="ECO:0000256" key="3">
    <source>
        <dbReference type="ARBA" id="ARBA00022691"/>
    </source>
</evidence>
<gene>
    <name evidence="6" type="ORF">A3C24_03485</name>
</gene>
<feature type="transmembrane region" description="Helical" evidence="4">
    <location>
        <begin position="6"/>
        <end position="33"/>
    </location>
</feature>
<dbReference type="CDD" id="cd02440">
    <property type="entry name" value="AdoMet_MTases"/>
    <property type="match status" value="1"/>
</dbReference>
<dbReference type="InterPro" id="IPR025789">
    <property type="entry name" value="DOT1_dom"/>
</dbReference>
<keyword evidence="2" id="KW-0808">Transferase</keyword>
<dbReference type="EMBL" id="MFZM01000030">
    <property type="protein sequence ID" value="OGK22899.1"/>
    <property type="molecule type" value="Genomic_DNA"/>
</dbReference>
<organism evidence="6 7">
    <name type="scientific">Candidatus Roizmanbacteria bacterium RIFCSPHIGHO2_02_FULL_37_24</name>
    <dbReference type="NCBI Taxonomy" id="1802037"/>
    <lineage>
        <taxon>Bacteria</taxon>
        <taxon>Candidatus Roizmaniibacteriota</taxon>
    </lineage>
</organism>